<feature type="transmembrane region" description="Helical" evidence="18">
    <location>
        <begin position="27"/>
        <end position="47"/>
    </location>
</feature>
<feature type="domain" description="Response regulatory" evidence="20">
    <location>
        <begin position="568"/>
        <end position="689"/>
    </location>
</feature>
<dbReference type="InterPro" id="IPR003661">
    <property type="entry name" value="HisK_dim/P_dom"/>
</dbReference>
<dbReference type="Pfam" id="PF00072">
    <property type="entry name" value="Response_reg"/>
    <property type="match status" value="1"/>
</dbReference>
<evidence type="ECO:0000259" key="19">
    <source>
        <dbReference type="PROSITE" id="PS50109"/>
    </source>
</evidence>
<gene>
    <name evidence="23" type="ORF">GCM10022278_36720</name>
</gene>
<dbReference type="InterPro" id="IPR005467">
    <property type="entry name" value="His_kinase_dom"/>
</dbReference>
<evidence type="ECO:0000256" key="3">
    <source>
        <dbReference type="ARBA" id="ARBA00012438"/>
    </source>
</evidence>
<evidence type="ECO:0000256" key="10">
    <source>
        <dbReference type="ARBA" id="ARBA00022777"/>
    </source>
</evidence>
<evidence type="ECO:0000256" key="17">
    <source>
        <dbReference type="SAM" id="Coils"/>
    </source>
</evidence>
<evidence type="ECO:0000256" key="8">
    <source>
        <dbReference type="ARBA" id="ARBA00022692"/>
    </source>
</evidence>
<dbReference type="PROSITE" id="PS50110">
    <property type="entry name" value="RESPONSE_REGULATORY"/>
    <property type="match status" value="2"/>
</dbReference>
<comment type="caution">
    <text evidence="16">Lacks conserved residue(s) required for the propagation of feature annotation.</text>
</comment>
<dbReference type="PROSITE" id="PS50109">
    <property type="entry name" value="HIS_KIN"/>
    <property type="match status" value="1"/>
</dbReference>
<keyword evidence="17" id="KW-0175">Coiled coil</keyword>
<dbReference type="Proteomes" id="UP001501337">
    <property type="component" value="Unassembled WGS sequence"/>
</dbReference>
<keyword evidence="24" id="KW-1185">Reference proteome</keyword>
<dbReference type="SMART" id="SM00073">
    <property type="entry name" value="HPT"/>
    <property type="match status" value="1"/>
</dbReference>
<evidence type="ECO:0000259" key="21">
    <source>
        <dbReference type="PROSITE" id="PS50885"/>
    </source>
</evidence>
<comment type="catalytic activity">
    <reaction evidence="1">
        <text>ATP + protein L-histidine = ADP + protein N-phospho-L-histidine.</text>
        <dbReference type="EC" id="2.7.13.3"/>
    </reaction>
</comment>
<evidence type="ECO:0000256" key="9">
    <source>
        <dbReference type="ARBA" id="ARBA00022741"/>
    </source>
</evidence>
<keyword evidence="12 18" id="KW-1133">Transmembrane helix</keyword>
<dbReference type="Gene3D" id="3.40.50.2300">
    <property type="match status" value="2"/>
</dbReference>
<feature type="transmembrane region" description="Helical" evidence="18">
    <location>
        <begin position="183"/>
        <end position="202"/>
    </location>
</feature>
<dbReference type="SMART" id="SM00388">
    <property type="entry name" value="HisKA"/>
    <property type="match status" value="1"/>
</dbReference>
<dbReference type="SUPFAM" id="SSF158472">
    <property type="entry name" value="HAMP domain-like"/>
    <property type="match status" value="1"/>
</dbReference>
<keyword evidence="10" id="KW-0418">Kinase</keyword>
<dbReference type="GO" id="GO:0005524">
    <property type="term" value="F:ATP binding"/>
    <property type="evidence" value="ECO:0007669"/>
    <property type="project" value="UniProtKB-KW"/>
</dbReference>
<feature type="domain" description="HAMP" evidence="21">
    <location>
        <begin position="207"/>
        <end position="259"/>
    </location>
</feature>
<dbReference type="InterPro" id="IPR036641">
    <property type="entry name" value="HPT_dom_sf"/>
</dbReference>
<keyword evidence="6 16" id="KW-0597">Phosphoprotein</keyword>
<dbReference type="Pfam" id="PF01627">
    <property type="entry name" value="Hpt"/>
    <property type="match status" value="1"/>
</dbReference>
<evidence type="ECO:0000256" key="4">
    <source>
        <dbReference type="ARBA" id="ARBA00022475"/>
    </source>
</evidence>
<evidence type="ECO:0000256" key="5">
    <source>
        <dbReference type="ARBA" id="ARBA00022519"/>
    </source>
</evidence>
<evidence type="ECO:0000259" key="22">
    <source>
        <dbReference type="PROSITE" id="PS50894"/>
    </source>
</evidence>
<dbReference type="SUPFAM" id="SSF52172">
    <property type="entry name" value="CheY-like"/>
    <property type="match status" value="2"/>
</dbReference>
<dbReference type="InterPro" id="IPR003660">
    <property type="entry name" value="HAMP_dom"/>
</dbReference>
<dbReference type="RefSeq" id="WP_344809145.1">
    <property type="nucleotide sequence ID" value="NZ_BAABBO010000019.1"/>
</dbReference>
<proteinExistence type="predicted"/>
<dbReference type="PRINTS" id="PR00344">
    <property type="entry name" value="BCTRLSENSOR"/>
</dbReference>
<dbReference type="CDD" id="cd00088">
    <property type="entry name" value="HPT"/>
    <property type="match status" value="1"/>
</dbReference>
<dbReference type="CDD" id="cd00082">
    <property type="entry name" value="HisKA"/>
    <property type="match status" value="1"/>
</dbReference>
<dbReference type="Gene3D" id="6.10.340.10">
    <property type="match status" value="1"/>
</dbReference>
<evidence type="ECO:0000313" key="24">
    <source>
        <dbReference type="Proteomes" id="UP001501337"/>
    </source>
</evidence>
<protein>
    <recommendedName>
        <fullName evidence="3">histidine kinase</fullName>
        <ecNumber evidence="3">2.7.13.3</ecNumber>
    </recommendedName>
</protein>
<keyword evidence="5" id="KW-0997">Cell inner membrane</keyword>
<dbReference type="InterPro" id="IPR019247">
    <property type="entry name" value="Histidine_kinase_BarA_N"/>
</dbReference>
<evidence type="ECO:0000256" key="1">
    <source>
        <dbReference type="ARBA" id="ARBA00000085"/>
    </source>
</evidence>
<organism evidence="23 24">
    <name type="scientific">Allohahella marinimesophila</name>
    <dbReference type="NCBI Taxonomy" id="1054972"/>
    <lineage>
        <taxon>Bacteria</taxon>
        <taxon>Pseudomonadati</taxon>
        <taxon>Pseudomonadota</taxon>
        <taxon>Gammaproteobacteria</taxon>
        <taxon>Oceanospirillales</taxon>
        <taxon>Hahellaceae</taxon>
        <taxon>Allohahella</taxon>
    </lineage>
</organism>
<feature type="modified residue" description="Phosphohistidine" evidence="15">
    <location>
        <position position="916"/>
    </location>
</feature>
<dbReference type="Gene3D" id="3.30.565.10">
    <property type="entry name" value="Histidine kinase-like ATPase, C-terminal domain"/>
    <property type="match status" value="1"/>
</dbReference>
<keyword evidence="13" id="KW-0902">Two-component regulatory system</keyword>
<dbReference type="SUPFAM" id="SSF47384">
    <property type="entry name" value="Homodimeric domain of signal transducing histidine kinase"/>
    <property type="match status" value="1"/>
</dbReference>
<keyword evidence="11 23" id="KW-0067">ATP-binding</keyword>
<dbReference type="InterPro" id="IPR001789">
    <property type="entry name" value="Sig_transdc_resp-reg_receiver"/>
</dbReference>
<evidence type="ECO:0000256" key="7">
    <source>
        <dbReference type="ARBA" id="ARBA00022679"/>
    </source>
</evidence>
<dbReference type="Pfam" id="PF09984">
    <property type="entry name" value="sCache_4"/>
    <property type="match status" value="1"/>
</dbReference>
<feature type="domain" description="Histidine kinase" evidence="19">
    <location>
        <begin position="306"/>
        <end position="529"/>
    </location>
</feature>
<keyword evidence="8 18" id="KW-0812">Transmembrane</keyword>
<feature type="domain" description="Response regulatory" evidence="20">
    <location>
        <begin position="713"/>
        <end position="830"/>
    </location>
</feature>
<dbReference type="SUPFAM" id="SSF55874">
    <property type="entry name" value="ATPase domain of HSP90 chaperone/DNA topoisomerase II/histidine kinase"/>
    <property type="match status" value="1"/>
</dbReference>
<dbReference type="EC" id="2.7.13.3" evidence="3"/>
<evidence type="ECO:0000313" key="23">
    <source>
        <dbReference type="EMBL" id="GAA3976501.1"/>
    </source>
</evidence>
<dbReference type="PANTHER" id="PTHR45339:SF1">
    <property type="entry name" value="HYBRID SIGNAL TRANSDUCTION HISTIDINE KINASE J"/>
    <property type="match status" value="1"/>
</dbReference>
<dbReference type="InterPro" id="IPR008207">
    <property type="entry name" value="Sig_transdc_His_kin_Hpt_dom"/>
</dbReference>
<dbReference type="PANTHER" id="PTHR45339">
    <property type="entry name" value="HYBRID SIGNAL TRANSDUCTION HISTIDINE KINASE J"/>
    <property type="match status" value="1"/>
</dbReference>
<dbReference type="InterPro" id="IPR011006">
    <property type="entry name" value="CheY-like_superfamily"/>
</dbReference>
<sequence>MIDYPGEQNFLSYFGSAGKHWSLRRKIFTYVMIPAALFAIVIGSVFITARMMELERIVTTRSQETTDQLVNMSALLLERKDQATLSLIAGGAIQKDGVRSVVIYNQRGDIAAHAGAMPAARASQRNLLNTQGSRRRIGDYLQLVEPVWATPPESDNANARPMPTGWVAVEFAYTPTQLAQSRAILLTVLGILLTVFLSAVLASRLSRQLTRPLAHTVDVVSRIKRGDSGARLDIEGSREIELLRDGINSMADTLEHAHSELQQNIDQATEDLRETLETIEIQNIELNIARKEALQASKIKSEFLANMSHEIRTPLNGIIGFARILLKSPLTQQQKDHATTIVKSSETLLSVINDILDFSRIEAGKLLLDHSEFNVRDTIDDAMTLLAPAAHEKNLDLAAMVYLDVPAILVGDPLRVKQIILNLIGNAVKFTRHGEIVLRVMLEDQESSGQHVTIRISVSDTGVGMSKTQQRALFHAFSQGDASTARRFGGSGLGLVISRKLAEQMGGSISVESTLGEGSTFSVLLRLESLGQFATGKRLAMASDESLAPLDYEGSRHYEAPPDLSGERLIYLEYQQRTAMVTQQILQQWSADVVIAESLDDLCEAIVKAQKAGRGFAAAIMGITSYQLSSAVHLAAVERIEKQLDCRVVLLTPTIDSVREHAAILNACTAYALKPIPQRKLAAMMMMLLTKKDKGYATSRQPQSARLFRPKPRVMAVDDNAANLRLIEALLTDIGVEPVAVTSGYEALRLLKETTCDLVFMDVQMPGMDGMETTRLIRSLSGPIAHIPILALTAHALNEEREELLNNGFNEYVTKPISESQLLDLLSRYLQFTQPAKVADEIHQVYSNFSGTVRPSQKAAPEPCVDIESSVRLAAGKRDLAVELLSMLLENLPEDEERFRKLERANDIKGLEEAAHKLHGGTRYCGVPLLRAAVASLEIMLKQKQPWVEPLKQTYAEIDRLLYWADQTDWQPLMLGAPDGLSRSSAG</sequence>
<evidence type="ECO:0000256" key="18">
    <source>
        <dbReference type="SAM" id="Phobius"/>
    </source>
</evidence>
<dbReference type="InterPro" id="IPR003594">
    <property type="entry name" value="HATPase_dom"/>
</dbReference>
<evidence type="ECO:0000256" key="13">
    <source>
        <dbReference type="ARBA" id="ARBA00023012"/>
    </source>
</evidence>
<dbReference type="EMBL" id="BAABBO010000019">
    <property type="protein sequence ID" value="GAA3976501.1"/>
    <property type="molecule type" value="Genomic_DNA"/>
</dbReference>
<dbReference type="InterPro" id="IPR036097">
    <property type="entry name" value="HisK_dim/P_sf"/>
</dbReference>
<dbReference type="PROSITE" id="PS50885">
    <property type="entry name" value="HAMP"/>
    <property type="match status" value="1"/>
</dbReference>
<dbReference type="Gene3D" id="1.10.287.130">
    <property type="match status" value="1"/>
</dbReference>
<dbReference type="PROSITE" id="PS50894">
    <property type="entry name" value="HPT"/>
    <property type="match status" value="1"/>
</dbReference>
<evidence type="ECO:0000256" key="16">
    <source>
        <dbReference type="PROSITE-ProRule" id="PRU00169"/>
    </source>
</evidence>
<keyword evidence="7" id="KW-0808">Transferase</keyword>
<accession>A0ABP7Q579</accession>
<dbReference type="CDD" id="cd16922">
    <property type="entry name" value="HATPase_EvgS-ArcB-TorS-like"/>
    <property type="match status" value="1"/>
</dbReference>
<evidence type="ECO:0000256" key="14">
    <source>
        <dbReference type="ARBA" id="ARBA00023136"/>
    </source>
</evidence>
<feature type="domain" description="HPt" evidence="22">
    <location>
        <begin position="877"/>
        <end position="978"/>
    </location>
</feature>
<name>A0ABP7Q579_9GAMM</name>
<dbReference type="SUPFAM" id="SSF47226">
    <property type="entry name" value="Histidine-containing phosphotransfer domain, HPT domain"/>
    <property type="match status" value="1"/>
</dbReference>
<evidence type="ECO:0000256" key="12">
    <source>
        <dbReference type="ARBA" id="ARBA00022989"/>
    </source>
</evidence>
<dbReference type="SMART" id="SM00448">
    <property type="entry name" value="REC"/>
    <property type="match status" value="1"/>
</dbReference>
<dbReference type="Pfam" id="PF02518">
    <property type="entry name" value="HATPase_c"/>
    <property type="match status" value="1"/>
</dbReference>
<evidence type="ECO:0000256" key="15">
    <source>
        <dbReference type="PROSITE-ProRule" id="PRU00110"/>
    </source>
</evidence>
<keyword evidence="9" id="KW-0547">Nucleotide-binding</keyword>
<evidence type="ECO:0000259" key="20">
    <source>
        <dbReference type="PROSITE" id="PS50110"/>
    </source>
</evidence>
<dbReference type="InterPro" id="IPR004358">
    <property type="entry name" value="Sig_transdc_His_kin-like_C"/>
</dbReference>
<comment type="subcellular location">
    <subcellularLocation>
        <location evidence="2">Cell inner membrane</location>
        <topology evidence="2">Multi-pass membrane protein</topology>
    </subcellularLocation>
</comment>
<feature type="coiled-coil region" evidence="17">
    <location>
        <begin position="251"/>
        <end position="285"/>
    </location>
</feature>
<dbReference type="Gene3D" id="1.20.120.160">
    <property type="entry name" value="HPT domain"/>
    <property type="match status" value="1"/>
</dbReference>
<feature type="modified residue" description="4-aspartylphosphate" evidence="16">
    <location>
        <position position="762"/>
    </location>
</feature>
<dbReference type="Pfam" id="PF00672">
    <property type="entry name" value="HAMP"/>
    <property type="match status" value="1"/>
</dbReference>
<comment type="caution">
    <text evidence="23">The sequence shown here is derived from an EMBL/GenBank/DDBJ whole genome shotgun (WGS) entry which is preliminary data.</text>
</comment>
<reference evidence="24" key="1">
    <citation type="journal article" date="2019" name="Int. J. Syst. Evol. Microbiol.">
        <title>The Global Catalogue of Microorganisms (GCM) 10K type strain sequencing project: providing services to taxonomists for standard genome sequencing and annotation.</title>
        <authorList>
            <consortium name="The Broad Institute Genomics Platform"/>
            <consortium name="The Broad Institute Genome Sequencing Center for Infectious Disease"/>
            <person name="Wu L."/>
            <person name="Ma J."/>
        </authorList>
    </citation>
    <scope>NUCLEOTIDE SEQUENCE [LARGE SCALE GENOMIC DNA]</scope>
    <source>
        <strain evidence="24">JCM 17555</strain>
    </source>
</reference>
<dbReference type="SMART" id="SM00387">
    <property type="entry name" value="HATPase_c"/>
    <property type="match status" value="1"/>
</dbReference>
<evidence type="ECO:0000256" key="6">
    <source>
        <dbReference type="ARBA" id="ARBA00022553"/>
    </source>
</evidence>
<dbReference type="CDD" id="cd17546">
    <property type="entry name" value="REC_hyHK_CKI1_RcsC-like"/>
    <property type="match status" value="1"/>
</dbReference>
<evidence type="ECO:0000256" key="11">
    <source>
        <dbReference type="ARBA" id="ARBA00022840"/>
    </source>
</evidence>
<keyword evidence="14 18" id="KW-0472">Membrane</keyword>
<keyword evidence="4" id="KW-1003">Cell membrane</keyword>
<dbReference type="SMART" id="SM00304">
    <property type="entry name" value="HAMP"/>
    <property type="match status" value="1"/>
</dbReference>
<dbReference type="Pfam" id="PF00512">
    <property type="entry name" value="HisKA"/>
    <property type="match status" value="1"/>
</dbReference>
<dbReference type="CDD" id="cd06225">
    <property type="entry name" value="HAMP"/>
    <property type="match status" value="1"/>
</dbReference>
<dbReference type="InterPro" id="IPR036890">
    <property type="entry name" value="HATPase_C_sf"/>
</dbReference>
<evidence type="ECO:0000256" key="2">
    <source>
        <dbReference type="ARBA" id="ARBA00004429"/>
    </source>
</evidence>